<sequence>PYFGELAAAFTIAGSLGGRVHTQVAPDAAICAACAEEVASPFERRYRYPFTNCTHCGPRLSIVGGVPYDRANTSMAPFDLCPACRAEYDSPADRRFHAEAIACHFSMMDDVDAACGLMKNGEIVAIKGIGGYQLACDATKADVVARLRQLKHRDAKPFALMARDLDVIRRYCSVGAAEQALLAGPSAPIVLLRADGIEKLPEVVAPGLATLGFMLPTTPMHLLMLRRMNRPVVMTSGNLSDEPQVISDQEA</sequence>
<dbReference type="InterPro" id="IPR006070">
    <property type="entry name" value="Sua5-like_dom"/>
</dbReference>
<evidence type="ECO:0000256" key="1">
    <source>
        <dbReference type="ARBA" id="ARBA00015492"/>
    </source>
</evidence>
<gene>
    <name evidence="3" type="ORF">ADUPG1_003123</name>
</gene>
<organism evidence="3 4">
    <name type="scientific">Aduncisulcus paluster</name>
    <dbReference type="NCBI Taxonomy" id="2918883"/>
    <lineage>
        <taxon>Eukaryota</taxon>
        <taxon>Metamonada</taxon>
        <taxon>Carpediemonas-like organisms</taxon>
        <taxon>Aduncisulcus</taxon>
    </lineage>
</organism>
<dbReference type="InterPro" id="IPR011125">
    <property type="entry name" value="Znf_HypF"/>
</dbReference>
<dbReference type="Proteomes" id="UP001057375">
    <property type="component" value="Unassembled WGS sequence"/>
</dbReference>
<reference evidence="3" key="1">
    <citation type="submission" date="2022-03" db="EMBL/GenBank/DDBJ databases">
        <title>Draft genome sequence of Aduncisulcus paluster, a free-living microaerophilic Fornicata.</title>
        <authorList>
            <person name="Yuyama I."/>
            <person name="Kume K."/>
            <person name="Tamura T."/>
            <person name="Inagaki Y."/>
            <person name="Hashimoto T."/>
        </authorList>
    </citation>
    <scope>NUCLEOTIDE SEQUENCE</scope>
    <source>
        <strain evidence="3">NY0171</strain>
    </source>
</reference>
<comment type="caution">
    <text evidence="3">The sequence shown here is derived from an EMBL/GenBank/DDBJ whole genome shotgun (WGS) entry which is preliminary data.</text>
</comment>
<keyword evidence="4" id="KW-1185">Reference proteome</keyword>
<evidence type="ECO:0000313" key="4">
    <source>
        <dbReference type="Proteomes" id="UP001057375"/>
    </source>
</evidence>
<dbReference type="PROSITE" id="PS51163">
    <property type="entry name" value="YRDC"/>
    <property type="match status" value="1"/>
</dbReference>
<dbReference type="Gene3D" id="3.30.110.120">
    <property type="match status" value="1"/>
</dbReference>
<feature type="non-terminal residue" evidence="3">
    <location>
        <position position="1"/>
    </location>
</feature>
<dbReference type="InterPro" id="IPR051060">
    <property type="entry name" value="Carbamoyltrans_HypF-like"/>
</dbReference>
<evidence type="ECO:0000259" key="2">
    <source>
        <dbReference type="PROSITE" id="PS51163"/>
    </source>
</evidence>
<feature type="non-terminal residue" evidence="3">
    <location>
        <position position="251"/>
    </location>
</feature>
<dbReference type="EMBL" id="BQXS01004052">
    <property type="protein sequence ID" value="GKT36191.1"/>
    <property type="molecule type" value="Genomic_DNA"/>
</dbReference>
<name>A0ABQ5KUR4_9EUKA</name>
<dbReference type="SUPFAM" id="SSF55821">
    <property type="entry name" value="YrdC/RibB"/>
    <property type="match status" value="1"/>
</dbReference>
<dbReference type="InterPro" id="IPR017945">
    <property type="entry name" value="DHBP_synth_RibB-like_a/b_dom"/>
</dbReference>
<accession>A0ABQ5KUR4</accession>
<dbReference type="Gene3D" id="3.90.870.50">
    <property type="match status" value="1"/>
</dbReference>
<dbReference type="PANTHER" id="PTHR42959:SF1">
    <property type="entry name" value="CARBAMOYLTRANSFERASE HYPF"/>
    <property type="match status" value="1"/>
</dbReference>
<dbReference type="Pfam" id="PF07503">
    <property type="entry name" value="zf-HYPF"/>
    <property type="match status" value="2"/>
</dbReference>
<evidence type="ECO:0000313" key="3">
    <source>
        <dbReference type="EMBL" id="GKT36191.1"/>
    </source>
</evidence>
<proteinExistence type="predicted"/>
<dbReference type="PANTHER" id="PTHR42959">
    <property type="entry name" value="CARBAMOYLTRANSFERASE"/>
    <property type="match status" value="1"/>
</dbReference>
<dbReference type="Pfam" id="PF01300">
    <property type="entry name" value="Sua5_yciO_yrdC"/>
    <property type="match status" value="1"/>
</dbReference>
<protein>
    <recommendedName>
        <fullName evidence="1">Threonylcarbamoyl-AMP synthase</fullName>
    </recommendedName>
</protein>
<feature type="domain" description="YrdC-like" evidence="2">
    <location>
        <begin position="108"/>
        <end position="251"/>
    </location>
</feature>